<reference evidence="2 3" key="1">
    <citation type="submission" date="2017-09" db="EMBL/GenBank/DDBJ databases">
        <authorList>
            <person name="Lee N."/>
            <person name="Cho B.-K."/>
        </authorList>
    </citation>
    <scope>NUCLEOTIDE SEQUENCE [LARGE SCALE GENOMIC DNA]</scope>
    <source>
        <strain evidence="2 3">ATCC 39115</strain>
    </source>
</reference>
<dbReference type="EMBL" id="CP023700">
    <property type="protein sequence ID" value="QEU87446.1"/>
    <property type="molecule type" value="Genomic_DNA"/>
</dbReference>
<dbReference type="Proteomes" id="UP000327143">
    <property type="component" value="Chromosome"/>
</dbReference>
<evidence type="ECO:0000313" key="2">
    <source>
        <dbReference type="EMBL" id="QEU87446.1"/>
    </source>
</evidence>
<feature type="compositionally biased region" description="Pro residues" evidence="1">
    <location>
        <begin position="151"/>
        <end position="178"/>
    </location>
</feature>
<feature type="region of interest" description="Disordered" evidence="1">
    <location>
        <begin position="1"/>
        <end position="35"/>
    </location>
</feature>
<organism evidence="2 3">
    <name type="scientific">Streptomyces viridosporus T7A</name>
    <dbReference type="NCBI Taxonomy" id="665577"/>
    <lineage>
        <taxon>Bacteria</taxon>
        <taxon>Bacillati</taxon>
        <taxon>Actinomycetota</taxon>
        <taxon>Actinomycetes</taxon>
        <taxon>Kitasatosporales</taxon>
        <taxon>Streptomycetaceae</taxon>
        <taxon>Streptomyces</taxon>
    </lineage>
</organism>
<feature type="compositionally biased region" description="Pro residues" evidence="1">
    <location>
        <begin position="1"/>
        <end position="13"/>
    </location>
</feature>
<dbReference type="RefSeq" id="WP_051044403.1">
    <property type="nucleotide sequence ID" value="NZ_CP023700.1"/>
</dbReference>
<feature type="compositionally biased region" description="Basic residues" evidence="1">
    <location>
        <begin position="19"/>
        <end position="32"/>
    </location>
</feature>
<evidence type="ECO:0000256" key="1">
    <source>
        <dbReference type="SAM" id="MobiDB-lite"/>
    </source>
</evidence>
<keyword evidence="3" id="KW-1185">Reference proteome</keyword>
<accession>A0ABX6AIH7</accession>
<protein>
    <submittedName>
        <fullName evidence="2">Uncharacterized protein</fullName>
    </submittedName>
</protein>
<proteinExistence type="predicted"/>
<sequence>MTPNTPAPHPGTPPGRAGSRLRGRHRRPRPRKVLPALGGLALAAGALGLVRLVSGPGGEDIGVEAVPRPSASTRTPATATSGTPGPPSRTPGAGPSSPTALGGQAPVTLTPGTSAPPAPARSTATTAATATTPAVPSTAPPPDPTTRVPGPVTPPPPAPSRTRTPPPVEPPPARPGEPGPVVCVPVIDLCVGVR</sequence>
<feature type="compositionally biased region" description="Low complexity" evidence="1">
    <location>
        <begin position="90"/>
        <end position="99"/>
    </location>
</feature>
<name>A0ABX6AIH7_STRVD</name>
<feature type="region of interest" description="Disordered" evidence="1">
    <location>
        <begin position="52"/>
        <end position="182"/>
    </location>
</feature>
<evidence type="ECO:0000313" key="3">
    <source>
        <dbReference type="Proteomes" id="UP000327143"/>
    </source>
</evidence>
<gene>
    <name evidence="2" type="ORF">CP969_24275</name>
</gene>
<feature type="compositionally biased region" description="Low complexity" evidence="1">
    <location>
        <begin position="67"/>
        <end position="83"/>
    </location>
</feature>
<feature type="compositionally biased region" description="Low complexity" evidence="1">
    <location>
        <begin position="120"/>
        <end position="137"/>
    </location>
</feature>